<dbReference type="GO" id="GO:0005525">
    <property type="term" value="F:GTP binding"/>
    <property type="evidence" value="ECO:0007669"/>
    <property type="project" value="InterPro"/>
</dbReference>
<sequence length="164" mass="18764">MTCVFQIVGKKDSGKTTAILEVIRELKSKRKDLIIAVIKHSHHIIDDENKDTFKFKKEGADLVVFHSNDCALFFDCKDFDYLSLFPADVIIIEGFKDLNLGYKFEIRSPEEAKEIAEKISKKAEECISYPNVEINGTKAQKSLLTSFLYTMMKKYGIKEIKIAD</sequence>
<proteinExistence type="predicted"/>
<dbReference type="Proteomes" id="UP000426328">
    <property type="component" value="Chromosome"/>
</dbReference>
<dbReference type="SUPFAM" id="SSF52540">
    <property type="entry name" value="P-loop containing nucleoside triphosphate hydrolases"/>
    <property type="match status" value="1"/>
</dbReference>
<evidence type="ECO:0000313" key="2">
    <source>
        <dbReference type="EMBL" id="MQL54539.1"/>
    </source>
</evidence>
<dbReference type="Pfam" id="PF03205">
    <property type="entry name" value="MobB"/>
    <property type="match status" value="1"/>
</dbReference>
<keyword evidence="4" id="KW-1185">Reference proteome</keyword>
<dbReference type="InterPro" id="IPR004435">
    <property type="entry name" value="MobB_dom"/>
</dbReference>
<dbReference type="EMBL" id="CP045482">
    <property type="protein sequence ID" value="QGR22348.1"/>
    <property type="molecule type" value="Genomic_DNA"/>
</dbReference>
<dbReference type="PANTHER" id="PTHR40072:SF1">
    <property type="entry name" value="MOLYBDOPTERIN-GUANINE DINUCLEOTIDE BIOSYNTHESIS ADAPTER PROTEIN"/>
    <property type="match status" value="1"/>
</dbReference>
<accession>A0A650CX34</accession>
<dbReference type="InterPro" id="IPR052539">
    <property type="entry name" value="MGD_biosynthesis_adapter"/>
</dbReference>
<dbReference type="EMBL" id="WHYS01000001">
    <property type="protein sequence ID" value="MQL54539.1"/>
    <property type="molecule type" value="Genomic_DNA"/>
</dbReference>
<dbReference type="RefSeq" id="WP_152939695.1">
    <property type="nucleotide sequence ID" value="NZ_CP045482.1"/>
</dbReference>
<dbReference type="Gene3D" id="3.40.50.300">
    <property type="entry name" value="P-loop containing nucleotide triphosphate hydrolases"/>
    <property type="match status" value="1"/>
</dbReference>
<dbReference type="GeneID" id="42780158"/>
<reference evidence="2 5" key="1">
    <citation type="submission" date="2019-10" db="EMBL/GenBank/DDBJ databases">
        <title>Comparative genomics of sulfur disproportionating microorganisms.</title>
        <authorList>
            <person name="Ward L.M."/>
            <person name="Bertran E."/>
            <person name="Johnston D."/>
        </authorList>
    </citation>
    <scope>NUCLEOTIDE SEQUENCE [LARGE SCALE GENOMIC DNA]</scope>
    <source>
        <strain evidence="2 5">DSM 3772</strain>
    </source>
</reference>
<dbReference type="KEGG" id="aamb:D1866_10465"/>
<protein>
    <submittedName>
        <fullName evidence="3">Molybdopterin-guanine dinucleotide biosynthesis protein B</fullName>
    </submittedName>
</protein>
<dbReference type="InterPro" id="IPR027417">
    <property type="entry name" value="P-loop_NTPase"/>
</dbReference>
<gene>
    <name evidence="3" type="primary">mobB</name>
    <name evidence="3" type="ORF">D1866_10465</name>
    <name evidence="2" type="ORF">GFB69_01905</name>
</gene>
<dbReference type="NCBIfam" id="TIGR00176">
    <property type="entry name" value="mobB"/>
    <property type="match status" value="1"/>
</dbReference>
<dbReference type="Proteomes" id="UP000474054">
    <property type="component" value="Unassembled WGS sequence"/>
</dbReference>
<reference evidence="3 4" key="2">
    <citation type="submission" date="2019-10" db="EMBL/GenBank/DDBJ databases">
        <title>Genome Sequences from Six Type Strain Members of the Archaeal Family Sulfolobaceae: Acidianus ambivalens, Acidianus infernus, Metallosphaera prunae, Stygiolobus azoricus, Sulfolobus metallicus, and Sulfurisphaera ohwakuensis.</title>
        <authorList>
            <person name="Counts J.A."/>
            <person name="Kelly R.M."/>
        </authorList>
    </citation>
    <scope>NUCLEOTIDE SEQUENCE [LARGE SCALE GENOMIC DNA]</scope>
    <source>
        <strain evidence="3 4">LEI 10</strain>
    </source>
</reference>
<dbReference type="AlphaFoldDB" id="A0A650CX34"/>
<dbReference type="PANTHER" id="PTHR40072">
    <property type="entry name" value="MOLYBDOPTERIN-GUANINE DINUCLEOTIDE BIOSYNTHESIS ADAPTER PROTEIN-RELATED"/>
    <property type="match status" value="1"/>
</dbReference>
<feature type="domain" description="Molybdopterin-guanine dinucleotide biosynthesis protein B (MobB)" evidence="1">
    <location>
        <begin position="4"/>
        <end position="114"/>
    </location>
</feature>
<evidence type="ECO:0000313" key="5">
    <source>
        <dbReference type="Proteomes" id="UP000474054"/>
    </source>
</evidence>
<evidence type="ECO:0000313" key="4">
    <source>
        <dbReference type="Proteomes" id="UP000426328"/>
    </source>
</evidence>
<name>A0A650CX34_ACIAM</name>
<evidence type="ECO:0000313" key="3">
    <source>
        <dbReference type="EMBL" id="QGR22348.1"/>
    </source>
</evidence>
<dbReference type="GO" id="GO:0006777">
    <property type="term" value="P:Mo-molybdopterin cofactor biosynthetic process"/>
    <property type="evidence" value="ECO:0007669"/>
    <property type="project" value="InterPro"/>
</dbReference>
<evidence type="ECO:0000259" key="1">
    <source>
        <dbReference type="Pfam" id="PF03205"/>
    </source>
</evidence>
<organism evidence="3 4">
    <name type="scientific">Acidianus ambivalens</name>
    <name type="common">Desulfurolobus ambivalens</name>
    <dbReference type="NCBI Taxonomy" id="2283"/>
    <lineage>
        <taxon>Archaea</taxon>
        <taxon>Thermoproteota</taxon>
        <taxon>Thermoprotei</taxon>
        <taxon>Sulfolobales</taxon>
        <taxon>Sulfolobaceae</taxon>
        <taxon>Acidianus</taxon>
    </lineage>
</organism>